<sequence>MDNLYQDERIDYIAGTDLKVIQSPSVFSFSIDAILLARFTYLPIQKGNILDLCSGNGVIPLVLSTRTKATITGVEIQERLWDMARRNEELNKLNQQLHFELADLNHLPPSIKKGSFDVVTCNPPYFETVSEEEKNKNLHLAIARHEIHCSLEDVIRVCSQYVKQKGKVTLVHRPERLGDIIYLMKNYRIEPKRMQLVHPKKGKDANIVLIEGIKDGSSGLKCLPPITVYGLDGDYTKEFEEVYIGS</sequence>
<name>A0AAJ2NRH6_ALKPS</name>
<organism evidence="2 3">
    <name type="scientific">Alkalihalophilus pseudofirmus</name>
    <name type="common">Bacillus pseudofirmus</name>
    <dbReference type="NCBI Taxonomy" id="79885"/>
    <lineage>
        <taxon>Bacteria</taxon>
        <taxon>Bacillati</taxon>
        <taxon>Bacillota</taxon>
        <taxon>Bacilli</taxon>
        <taxon>Bacillales</taxon>
        <taxon>Bacillaceae</taxon>
        <taxon>Alkalihalophilus</taxon>
    </lineage>
</organism>
<dbReference type="PANTHER" id="PTHR47739:SF1">
    <property type="entry name" value="TRNA1(VAL) (ADENINE(37)-N6)-METHYLTRANSFERASE"/>
    <property type="match status" value="1"/>
</dbReference>
<dbReference type="Pfam" id="PF05175">
    <property type="entry name" value="MTS"/>
    <property type="match status" value="1"/>
</dbReference>
<dbReference type="EC" id="2.1.1.223" evidence="2"/>
<dbReference type="CDD" id="cd02440">
    <property type="entry name" value="AdoMet_MTases"/>
    <property type="match status" value="1"/>
</dbReference>
<protein>
    <submittedName>
        <fullName evidence="2">tRNA1(Val) (Adenine(37)-N6)-methyltransferase</fullName>
        <ecNumber evidence="2">2.1.1.223</ecNumber>
    </submittedName>
</protein>
<dbReference type="SUPFAM" id="SSF53335">
    <property type="entry name" value="S-adenosyl-L-methionine-dependent methyltransferases"/>
    <property type="match status" value="1"/>
</dbReference>
<feature type="domain" description="Methyltransferase small" evidence="1">
    <location>
        <begin position="18"/>
        <end position="130"/>
    </location>
</feature>
<dbReference type="Gene3D" id="3.40.50.150">
    <property type="entry name" value="Vaccinia Virus protein VP39"/>
    <property type="match status" value="1"/>
</dbReference>
<evidence type="ECO:0000313" key="3">
    <source>
        <dbReference type="Proteomes" id="UP001285636"/>
    </source>
</evidence>
<proteinExistence type="predicted"/>
<gene>
    <name evidence="2" type="ORF">RYX45_19265</name>
</gene>
<dbReference type="InterPro" id="IPR050210">
    <property type="entry name" value="tRNA_Adenine-N(6)_MTase"/>
</dbReference>
<dbReference type="Proteomes" id="UP001285636">
    <property type="component" value="Unassembled WGS sequence"/>
</dbReference>
<dbReference type="PANTHER" id="PTHR47739">
    <property type="entry name" value="TRNA1(VAL) (ADENINE(37)-N6)-METHYLTRANSFERASE"/>
    <property type="match status" value="1"/>
</dbReference>
<evidence type="ECO:0000313" key="2">
    <source>
        <dbReference type="EMBL" id="MDV2887330.1"/>
    </source>
</evidence>
<dbReference type="InterPro" id="IPR029063">
    <property type="entry name" value="SAM-dependent_MTases_sf"/>
</dbReference>
<accession>A0AAJ2NRH6</accession>
<dbReference type="RefSeq" id="WP_323467662.1">
    <property type="nucleotide sequence ID" value="NZ_CP144224.1"/>
</dbReference>
<keyword evidence="2" id="KW-0489">Methyltransferase</keyword>
<evidence type="ECO:0000259" key="1">
    <source>
        <dbReference type="Pfam" id="PF05175"/>
    </source>
</evidence>
<dbReference type="GO" id="GO:0032259">
    <property type="term" value="P:methylation"/>
    <property type="evidence" value="ECO:0007669"/>
    <property type="project" value="UniProtKB-KW"/>
</dbReference>
<dbReference type="EMBL" id="JAWJAY010000010">
    <property type="protein sequence ID" value="MDV2887330.1"/>
    <property type="molecule type" value="Genomic_DNA"/>
</dbReference>
<dbReference type="GO" id="GO:0008168">
    <property type="term" value="F:methyltransferase activity"/>
    <property type="evidence" value="ECO:0007669"/>
    <property type="project" value="UniProtKB-KW"/>
</dbReference>
<reference evidence="2" key="1">
    <citation type="submission" date="2023-10" db="EMBL/GenBank/DDBJ databases">
        <title>Screening of Alkalihalophilus pseudofirmusBZ-TG-HK211 and Its Alleviation of Salt Stress on Rapeseed Growth.</title>
        <authorList>
            <person name="Zhao B."/>
            <person name="Guo T."/>
        </authorList>
    </citation>
    <scope>NUCLEOTIDE SEQUENCE</scope>
    <source>
        <strain evidence="2">BZ-TG-HK211</strain>
    </source>
</reference>
<dbReference type="InterPro" id="IPR007848">
    <property type="entry name" value="Small_mtfrase_dom"/>
</dbReference>
<keyword evidence="2" id="KW-0808">Transferase</keyword>
<dbReference type="AlphaFoldDB" id="A0AAJ2NRH6"/>
<comment type="caution">
    <text evidence="2">The sequence shown here is derived from an EMBL/GenBank/DDBJ whole genome shotgun (WGS) entry which is preliminary data.</text>
</comment>